<protein>
    <submittedName>
        <fullName evidence="2">Chromosome partitioning protein ParA</fullName>
    </submittedName>
</protein>
<proteinExistence type="predicted"/>
<comment type="caution">
    <text evidence="2">The sequence shown here is derived from an EMBL/GenBank/DDBJ whole genome shotgun (WGS) entry which is preliminary data.</text>
</comment>
<name>A0A415FRP7_BIFAD</name>
<dbReference type="AlphaFoldDB" id="A0A415FRP7"/>
<dbReference type="PANTHER" id="PTHR13696:SF99">
    <property type="entry name" value="COBYRINIC ACID AC-DIAMIDE SYNTHASE"/>
    <property type="match status" value="1"/>
</dbReference>
<accession>A0A415FRP7</accession>
<dbReference type="InterPro" id="IPR002586">
    <property type="entry name" value="CobQ/CobB/MinD/ParA_Nub-bd_dom"/>
</dbReference>
<dbReference type="PANTHER" id="PTHR13696">
    <property type="entry name" value="P-LOOP CONTAINING NUCLEOSIDE TRIPHOSPHATE HYDROLASE"/>
    <property type="match status" value="1"/>
</dbReference>
<dbReference type="EMBL" id="QRNG01000009">
    <property type="protein sequence ID" value="RHK25588.1"/>
    <property type="molecule type" value="Genomic_DNA"/>
</dbReference>
<evidence type="ECO:0000313" key="3">
    <source>
        <dbReference type="Proteomes" id="UP000285262"/>
    </source>
</evidence>
<dbReference type="InterPro" id="IPR050678">
    <property type="entry name" value="DNA_Partitioning_ATPase"/>
</dbReference>
<dbReference type="PIRSF" id="PIRSF009320">
    <property type="entry name" value="Nuc_binding_HP_1000"/>
    <property type="match status" value="1"/>
</dbReference>
<organism evidence="2 3">
    <name type="scientific">Bifidobacterium adolescentis</name>
    <dbReference type="NCBI Taxonomy" id="1680"/>
    <lineage>
        <taxon>Bacteria</taxon>
        <taxon>Bacillati</taxon>
        <taxon>Actinomycetota</taxon>
        <taxon>Actinomycetes</taxon>
        <taxon>Bifidobacteriales</taxon>
        <taxon>Bifidobacteriaceae</taxon>
        <taxon>Bifidobacterium</taxon>
    </lineage>
</organism>
<dbReference type="Gene3D" id="3.40.50.300">
    <property type="entry name" value="P-loop containing nucleotide triphosphate hydrolases"/>
    <property type="match status" value="1"/>
</dbReference>
<evidence type="ECO:0000313" key="2">
    <source>
        <dbReference type="EMBL" id="RHK25588.1"/>
    </source>
</evidence>
<dbReference type="CDD" id="cd02042">
    <property type="entry name" value="ParAB_family"/>
    <property type="match status" value="1"/>
</dbReference>
<dbReference type="InterPro" id="IPR027417">
    <property type="entry name" value="P-loop_NTPase"/>
</dbReference>
<dbReference type="Pfam" id="PF01656">
    <property type="entry name" value="CbiA"/>
    <property type="match status" value="1"/>
</dbReference>
<dbReference type="Proteomes" id="UP000285262">
    <property type="component" value="Unassembled WGS sequence"/>
</dbReference>
<sequence>MIISVINLKGGSGKTTTAMALATAAARHNRNVSVLDTDPQGDATTWAGDAEDAGETLTFTVDSANIGKLKRLRKTMADDELVIIDCPPAGNVVDVACDVSDFVIVPATQGPFELSHALETAESLDAAGKPYALLLLKVENNKLAGNAVNLIRERGASVFDASVPKRVGMQKVIGHAFPSNLNGYEDVYSELEEAIADGH</sequence>
<feature type="domain" description="CobQ/CobB/MinD/ParA nucleotide binding" evidence="1">
    <location>
        <begin position="3"/>
        <end position="169"/>
    </location>
</feature>
<evidence type="ECO:0000259" key="1">
    <source>
        <dbReference type="Pfam" id="PF01656"/>
    </source>
</evidence>
<gene>
    <name evidence="2" type="ORF">DW072_06160</name>
</gene>
<dbReference type="SUPFAM" id="SSF52540">
    <property type="entry name" value="P-loop containing nucleoside triphosphate hydrolases"/>
    <property type="match status" value="1"/>
</dbReference>
<reference evidence="2 3" key="1">
    <citation type="submission" date="2018-08" db="EMBL/GenBank/DDBJ databases">
        <title>A genome reference for cultivated species of the human gut microbiota.</title>
        <authorList>
            <person name="Zou Y."/>
            <person name="Xue W."/>
            <person name="Luo G."/>
        </authorList>
    </citation>
    <scope>NUCLEOTIDE SEQUENCE [LARGE SCALE GENOMIC DNA]</scope>
    <source>
        <strain evidence="2 3">AF45-19</strain>
    </source>
</reference>